<reference evidence="3 4" key="1">
    <citation type="submission" date="2014-04" db="EMBL/GenBank/DDBJ databases">
        <authorList>
            <consortium name="DOE Joint Genome Institute"/>
            <person name="Kuo A."/>
            <person name="Zuccaro A."/>
            <person name="Kohler A."/>
            <person name="Nagy L.G."/>
            <person name="Floudas D."/>
            <person name="Copeland A."/>
            <person name="Barry K.W."/>
            <person name="Cichocki N."/>
            <person name="Veneault-Fourrey C."/>
            <person name="LaButti K."/>
            <person name="Lindquist E.A."/>
            <person name="Lipzen A."/>
            <person name="Lundell T."/>
            <person name="Morin E."/>
            <person name="Murat C."/>
            <person name="Sun H."/>
            <person name="Tunlid A."/>
            <person name="Henrissat B."/>
            <person name="Grigoriev I.V."/>
            <person name="Hibbett D.S."/>
            <person name="Martin F."/>
            <person name="Nordberg H.P."/>
            <person name="Cantor M.N."/>
            <person name="Hua S.X."/>
        </authorList>
    </citation>
    <scope>NUCLEOTIDE SEQUENCE [LARGE SCALE GENOMIC DNA]</scope>
    <source>
        <strain evidence="3 4">MAFF 305830</strain>
    </source>
</reference>
<protein>
    <recommendedName>
        <fullName evidence="2">DUF6533 domain-containing protein</fullName>
    </recommendedName>
</protein>
<feature type="transmembrane region" description="Helical" evidence="1">
    <location>
        <begin position="237"/>
        <end position="264"/>
    </location>
</feature>
<keyword evidence="1" id="KW-1133">Transmembrane helix</keyword>
<reference evidence="4" key="2">
    <citation type="submission" date="2015-01" db="EMBL/GenBank/DDBJ databases">
        <title>Evolutionary Origins and Diversification of the Mycorrhizal Mutualists.</title>
        <authorList>
            <consortium name="DOE Joint Genome Institute"/>
            <consortium name="Mycorrhizal Genomics Consortium"/>
            <person name="Kohler A."/>
            <person name="Kuo A."/>
            <person name="Nagy L.G."/>
            <person name="Floudas D."/>
            <person name="Copeland A."/>
            <person name="Barry K.W."/>
            <person name="Cichocki N."/>
            <person name="Veneault-Fourrey C."/>
            <person name="LaButti K."/>
            <person name="Lindquist E.A."/>
            <person name="Lipzen A."/>
            <person name="Lundell T."/>
            <person name="Morin E."/>
            <person name="Murat C."/>
            <person name="Riley R."/>
            <person name="Ohm R."/>
            <person name="Sun H."/>
            <person name="Tunlid A."/>
            <person name="Henrissat B."/>
            <person name="Grigoriev I.V."/>
            <person name="Hibbett D.S."/>
            <person name="Martin F."/>
        </authorList>
    </citation>
    <scope>NUCLEOTIDE SEQUENCE [LARGE SCALE GENOMIC DNA]</scope>
    <source>
        <strain evidence="4">MAFF 305830</strain>
    </source>
</reference>
<organism evidence="3 4">
    <name type="scientific">Serendipita vermifera MAFF 305830</name>
    <dbReference type="NCBI Taxonomy" id="933852"/>
    <lineage>
        <taxon>Eukaryota</taxon>
        <taxon>Fungi</taxon>
        <taxon>Dikarya</taxon>
        <taxon>Basidiomycota</taxon>
        <taxon>Agaricomycotina</taxon>
        <taxon>Agaricomycetes</taxon>
        <taxon>Sebacinales</taxon>
        <taxon>Serendipitaceae</taxon>
        <taxon>Serendipita</taxon>
    </lineage>
</organism>
<feature type="transmembrane region" description="Helical" evidence="1">
    <location>
        <begin position="110"/>
        <end position="136"/>
    </location>
</feature>
<keyword evidence="4" id="KW-1185">Reference proteome</keyword>
<feature type="domain" description="DUF6533" evidence="2">
    <location>
        <begin position="22"/>
        <end position="68"/>
    </location>
</feature>
<dbReference type="HOGENOM" id="CLU_035509_1_4_1"/>
<gene>
    <name evidence="3" type="ORF">M408DRAFT_19495</name>
</gene>
<dbReference type="OrthoDB" id="3354157at2759"/>
<dbReference type="Pfam" id="PF20151">
    <property type="entry name" value="DUF6533"/>
    <property type="match status" value="1"/>
</dbReference>
<sequence length="356" mass="40062">MAQSSAINELITSLVHIQASRYTCAAAMTVMFYDFALTISDEIKFVWSGSQKMSSAKLMFIWNRYLTIPWIVLANYHLANLRPPLSNTLSDKSLYRLFHLLTCSPNSCKVAIVSIALMQGISIMVGVQLLALRVLALYKNSRKVRIALFSWLAACHITLYTIVFISMARFVPFLIYLPGTNTCYTISDKLITYIYIPPILAETGILVLQVYHHVQKNRTGGGAFQTTLVTTLYRDGYLYFAMVMSLRLLCLFIYLFAPASLWFLANQMDFPISTALISRFFIQLRGAVPGASPVLESTIPAVSSRTAIGSRNRPKSPQLITSYGPMSFPTIQDYTSPEETLVPLQQLRKFRPSRLN</sequence>
<dbReference type="Proteomes" id="UP000054097">
    <property type="component" value="Unassembled WGS sequence"/>
</dbReference>
<feature type="transmembrane region" description="Helical" evidence="1">
    <location>
        <begin position="60"/>
        <end position="79"/>
    </location>
</feature>
<keyword evidence="1" id="KW-0472">Membrane</keyword>
<accession>A0A0C2XWB2</accession>
<evidence type="ECO:0000313" key="4">
    <source>
        <dbReference type="Proteomes" id="UP000054097"/>
    </source>
</evidence>
<dbReference type="EMBL" id="KN824278">
    <property type="protein sequence ID" value="KIM33152.1"/>
    <property type="molecule type" value="Genomic_DNA"/>
</dbReference>
<proteinExistence type="predicted"/>
<dbReference type="InterPro" id="IPR045340">
    <property type="entry name" value="DUF6533"/>
</dbReference>
<evidence type="ECO:0000313" key="3">
    <source>
        <dbReference type="EMBL" id="KIM33152.1"/>
    </source>
</evidence>
<name>A0A0C2XWB2_SERVB</name>
<evidence type="ECO:0000259" key="2">
    <source>
        <dbReference type="Pfam" id="PF20151"/>
    </source>
</evidence>
<feature type="transmembrane region" description="Helical" evidence="1">
    <location>
        <begin position="148"/>
        <end position="171"/>
    </location>
</feature>
<evidence type="ECO:0000256" key="1">
    <source>
        <dbReference type="SAM" id="Phobius"/>
    </source>
</evidence>
<dbReference type="STRING" id="933852.A0A0C2XWB2"/>
<keyword evidence="1" id="KW-0812">Transmembrane</keyword>
<dbReference type="AlphaFoldDB" id="A0A0C2XWB2"/>